<evidence type="ECO:0000256" key="14">
    <source>
        <dbReference type="ARBA" id="ARBA00023303"/>
    </source>
</evidence>
<dbReference type="Gene3D" id="1.20.120.350">
    <property type="entry name" value="Voltage-gated potassium channels. Chain C"/>
    <property type="match status" value="1"/>
</dbReference>
<feature type="domain" description="Ion transport" evidence="15">
    <location>
        <begin position="89"/>
        <end position="201"/>
    </location>
</feature>
<keyword evidence="3" id="KW-0109">Calcium transport</keyword>
<dbReference type="PANTHER" id="PTHR45628">
    <property type="entry name" value="VOLTAGE-DEPENDENT CALCIUM CHANNEL TYPE A SUBUNIT ALPHA-1"/>
    <property type="match status" value="1"/>
</dbReference>
<keyword evidence="5" id="KW-0812">Transmembrane</keyword>
<keyword evidence="6" id="KW-0479">Metal-binding</keyword>
<dbReference type="Proteomes" id="UP001152795">
    <property type="component" value="Unassembled WGS sequence"/>
</dbReference>
<keyword evidence="10" id="KW-1133">Transmembrane helix</keyword>
<keyword evidence="4" id="KW-0107">Calcium channel</keyword>
<evidence type="ECO:0000256" key="4">
    <source>
        <dbReference type="ARBA" id="ARBA00022673"/>
    </source>
</evidence>
<dbReference type="GO" id="GO:0046872">
    <property type="term" value="F:metal ion binding"/>
    <property type="evidence" value="ECO:0007669"/>
    <property type="project" value="UniProtKB-KW"/>
</dbReference>
<gene>
    <name evidence="16" type="ORF">PACLA_8A088766</name>
</gene>
<keyword evidence="12" id="KW-0472">Membrane</keyword>
<evidence type="ECO:0000256" key="9">
    <source>
        <dbReference type="ARBA" id="ARBA00022882"/>
    </source>
</evidence>
<keyword evidence="13" id="KW-0325">Glycoprotein</keyword>
<sequence>EIIIREEQNEDERQAQAARRIQETMLHKRHSLSESFMNLIDGNKELLNHLNSCRKDAQSNLSNKTEALRKLKQKIKKCRLYVRQTVRSSVFYWSVILCVFLNTMVIALEHHGQPEFLTQFQDTCELVFLVIFIAEMLFKMFGLGFHTYFASAFNCFDFTVVLCGLVEMMIQEVQGISLGISVLRSLRLLRIFKVTRFNNKLDPPRTNFDNFFQAMLAVFQMLSGEDWNTVMYEGILASGGPYTVTGILASFYFIGLVILGNYTLLNVFLAIAVDNLATAQALTRDEEREQRERDLAKKRIQEKRQKGWLKAKKQLPIILTFKHFSNLRNAKLAEQQGGSGRSSIEDTVPTTSPDDVAIQFNGTSDTNVRAGIYEVTEEQNGASQDGQDEEVVRKISFVEILQQVRDRDVQERQLGMDEDAEGMQSGSDYIEQGISHHGFSTTLRNPEKIIGRRLIARRVPIIRKTSLFIFSPENP</sequence>
<evidence type="ECO:0000256" key="3">
    <source>
        <dbReference type="ARBA" id="ARBA00022568"/>
    </source>
</evidence>
<dbReference type="GO" id="GO:0008331">
    <property type="term" value="F:high voltage-gated calcium channel activity"/>
    <property type="evidence" value="ECO:0007669"/>
    <property type="project" value="TreeGrafter"/>
</dbReference>
<evidence type="ECO:0000313" key="17">
    <source>
        <dbReference type="Proteomes" id="UP001152795"/>
    </source>
</evidence>
<feature type="non-terminal residue" evidence="16">
    <location>
        <position position="1"/>
    </location>
</feature>
<dbReference type="InterPro" id="IPR027359">
    <property type="entry name" value="Volt_channel_dom_sf"/>
</dbReference>
<evidence type="ECO:0000256" key="5">
    <source>
        <dbReference type="ARBA" id="ARBA00022692"/>
    </source>
</evidence>
<dbReference type="FunFam" id="1.20.120.350:FF:000001">
    <property type="entry name" value="Voltage-dependent L-type calcium channel subunit alpha"/>
    <property type="match status" value="1"/>
</dbReference>
<evidence type="ECO:0000256" key="13">
    <source>
        <dbReference type="ARBA" id="ARBA00023180"/>
    </source>
</evidence>
<comment type="caution">
    <text evidence="16">The sequence shown here is derived from an EMBL/GenBank/DDBJ whole genome shotgun (WGS) entry which is preliminary data.</text>
</comment>
<keyword evidence="11" id="KW-0406">Ion transport</keyword>
<dbReference type="SUPFAM" id="SSF81324">
    <property type="entry name" value="Voltage-gated potassium channels"/>
    <property type="match status" value="1"/>
</dbReference>
<protein>
    <submittedName>
        <fullName evidence="16">Voltage-dependent N-type calcium channel subunit alpha-1B-like isoform X1</fullName>
    </submittedName>
</protein>
<dbReference type="OrthoDB" id="5982588at2759"/>
<dbReference type="InterPro" id="IPR005821">
    <property type="entry name" value="Ion_trans_dom"/>
</dbReference>
<dbReference type="InterPro" id="IPR050599">
    <property type="entry name" value="VDCC_alpha-1_subunit"/>
</dbReference>
<keyword evidence="8" id="KW-0106">Calcium</keyword>
<keyword evidence="7" id="KW-0677">Repeat</keyword>
<keyword evidence="17" id="KW-1185">Reference proteome</keyword>
<comment type="subcellular location">
    <subcellularLocation>
        <location evidence="1">Membrane</location>
        <topology evidence="1">Multi-pass membrane protein</topology>
    </subcellularLocation>
</comment>
<dbReference type="PANTHER" id="PTHR45628:SF7">
    <property type="entry name" value="VOLTAGE-DEPENDENT CALCIUM CHANNEL TYPE A SUBUNIT ALPHA-1"/>
    <property type="match status" value="1"/>
</dbReference>
<evidence type="ECO:0000256" key="11">
    <source>
        <dbReference type="ARBA" id="ARBA00023065"/>
    </source>
</evidence>
<dbReference type="GO" id="GO:0098703">
    <property type="term" value="P:calcium ion import across plasma membrane"/>
    <property type="evidence" value="ECO:0007669"/>
    <property type="project" value="TreeGrafter"/>
</dbReference>
<feature type="domain" description="Ion transport" evidence="15">
    <location>
        <begin position="202"/>
        <end position="281"/>
    </location>
</feature>
<evidence type="ECO:0000256" key="8">
    <source>
        <dbReference type="ARBA" id="ARBA00022837"/>
    </source>
</evidence>
<dbReference type="AlphaFoldDB" id="A0A7D9JMK2"/>
<evidence type="ECO:0000313" key="16">
    <source>
        <dbReference type="EMBL" id="CAB4032911.1"/>
    </source>
</evidence>
<keyword evidence="2" id="KW-0813">Transport</keyword>
<organism evidence="16 17">
    <name type="scientific">Paramuricea clavata</name>
    <name type="common">Red gorgonian</name>
    <name type="synonym">Violescent sea-whip</name>
    <dbReference type="NCBI Taxonomy" id="317549"/>
    <lineage>
        <taxon>Eukaryota</taxon>
        <taxon>Metazoa</taxon>
        <taxon>Cnidaria</taxon>
        <taxon>Anthozoa</taxon>
        <taxon>Octocorallia</taxon>
        <taxon>Malacalcyonacea</taxon>
        <taxon>Plexauridae</taxon>
        <taxon>Paramuricea</taxon>
    </lineage>
</organism>
<evidence type="ECO:0000256" key="6">
    <source>
        <dbReference type="ARBA" id="ARBA00022723"/>
    </source>
</evidence>
<evidence type="ECO:0000256" key="1">
    <source>
        <dbReference type="ARBA" id="ARBA00004141"/>
    </source>
</evidence>
<dbReference type="Pfam" id="PF00520">
    <property type="entry name" value="Ion_trans"/>
    <property type="match status" value="2"/>
</dbReference>
<accession>A0A7D9JMK2</accession>
<evidence type="ECO:0000259" key="15">
    <source>
        <dbReference type="Pfam" id="PF00520"/>
    </source>
</evidence>
<keyword evidence="14" id="KW-0407">Ion channel</keyword>
<keyword evidence="9" id="KW-0851">Voltage-gated channel</keyword>
<dbReference type="GO" id="GO:0005891">
    <property type="term" value="C:voltage-gated calcium channel complex"/>
    <property type="evidence" value="ECO:0007669"/>
    <property type="project" value="TreeGrafter"/>
</dbReference>
<name>A0A7D9JMK2_PARCT</name>
<dbReference type="EMBL" id="CACRXK020018805">
    <property type="protein sequence ID" value="CAB4032911.1"/>
    <property type="molecule type" value="Genomic_DNA"/>
</dbReference>
<reference evidence="16" key="1">
    <citation type="submission" date="2020-04" db="EMBL/GenBank/DDBJ databases">
        <authorList>
            <person name="Alioto T."/>
            <person name="Alioto T."/>
            <person name="Gomez Garrido J."/>
        </authorList>
    </citation>
    <scope>NUCLEOTIDE SEQUENCE</scope>
    <source>
        <strain evidence="16">A484AB</strain>
    </source>
</reference>
<feature type="non-terminal residue" evidence="16">
    <location>
        <position position="475"/>
    </location>
</feature>
<evidence type="ECO:0000256" key="7">
    <source>
        <dbReference type="ARBA" id="ARBA00022737"/>
    </source>
</evidence>
<evidence type="ECO:0000256" key="2">
    <source>
        <dbReference type="ARBA" id="ARBA00022448"/>
    </source>
</evidence>
<evidence type="ECO:0000256" key="10">
    <source>
        <dbReference type="ARBA" id="ARBA00022989"/>
    </source>
</evidence>
<evidence type="ECO:0000256" key="12">
    <source>
        <dbReference type="ARBA" id="ARBA00023136"/>
    </source>
</evidence>
<proteinExistence type="predicted"/>